<evidence type="ECO:0000256" key="7">
    <source>
        <dbReference type="ARBA" id="ARBA00023157"/>
    </source>
</evidence>
<dbReference type="PROSITE" id="PS50835">
    <property type="entry name" value="IG_LIKE"/>
    <property type="match status" value="1"/>
</dbReference>
<dbReference type="GO" id="GO:0016020">
    <property type="term" value="C:membrane"/>
    <property type="evidence" value="ECO:0007669"/>
    <property type="project" value="UniProtKB-SubCell"/>
</dbReference>
<keyword evidence="6" id="KW-0472">Membrane</keyword>
<sequence>MFLNSFFFFFMTDVYHFFSTRHQAKAELVAVNGSDVKLSCTFKSTQPVSDQSVTVTWNYRPPNSQAETSVFYHQGTPYPEEQGLFKGRVVWSGNVVKRDASITLQKVSPTFNGTYTCQVKNRPDVLGNHGEIDLKVFNINLSVLTFIIPSIFGRIKQTKRCVCLSRGGFKPSCLMLPVLYRSLTSSSLVVLSRVLTFLKVIETPLGKILHGAQVRGRLSVIFSFFHFLIFAPIVDLF</sequence>
<reference evidence="11" key="3">
    <citation type="submission" date="2025-08" db="UniProtKB">
        <authorList>
            <consortium name="Ensembl"/>
        </authorList>
    </citation>
    <scope>IDENTIFICATION</scope>
    <source>
        <strain evidence="11">HSOK</strain>
    </source>
</reference>
<evidence type="ECO:0000256" key="6">
    <source>
        <dbReference type="ARBA" id="ARBA00023136"/>
    </source>
</evidence>
<comment type="subcellular location">
    <subcellularLocation>
        <location evidence="1">Membrane</location>
        <topology evidence="1">Single-pass type I membrane protein</topology>
    </subcellularLocation>
</comment>
<dbReference type="PRINTS" id="PR00213">
    <property type="entry name" value="MYELINP0"/>
</dbReference>
<evidence type="ECO:0000256" key="2">
    <source>
        <dbReference type="ARBA" id="ARBA00007180"/>
    </source>
</evidence>
<evidence type="ECO:0000256" key="9">
    <source>
        <dbReference type="ARBA" id="ARBA00023319"/>
    </source>
</evidence>
<keyword evidence="5" id="KW-1133">Transmembrane helix</keyword>
<dbReference type="SMART" id="SM00409">
    <property type="entry name" value="IG"/>
    <property type="match status" value="1"/>
</dbReference>
<evidence type="ECO:0000256" key="8">
    <source>
        <dbReference type="ARBA" id="ARBA00023180"/>
    </source>
</evidence>
<evidence type="ECO:0000256" key="1">
    <source>
        <dbReference type="ARBA" id="ARBA00004479"/>
    </source>
</evidence>
<dbReference type="InterPro" id="IPR036179">
    <property type="entry name" value="Ig-like_dom_sf"/>
</dbReference>
<dbReference type="InterPro" id="IPR007110">
    <property type="entry name" value="Ig-like_dom"/>
</dbReference>
<comment type="similarity">
    <text evidence="2">Belongs to the myelin P0 protein family.</text>
</comment>
<feature type="domain" description="Ig-like" evidence="10">
    <location>
        <begin position="33"/>
        <end position="133"/>
    </location>
</feature>
<keyword evidence="3" id="KW-0812">Transmembrane</keyword>
<dbReference type="Gene3D" id="2.60.40.10">
    <property type="entry name" value="Immunoglobulins"/>
    <property type="match status" value="1"/>
</dbReference>
<dbReference type="InterPro" id="IPR013106">
    <property type="entry name" value="Ig_V-set"/>
</dbReference>
<keyword evidence="9" id="KW-0393">Immunoglobulin domain</keyword>
<dbReference type="FunFam" id="2.60.40.10:FF:000193">
    <property type="entry name" value="Myelin protein zero-like 1 like"/>
    <property type="match status" value="1"/>
</dbReference>
<evidence type="ECO:0000259" key="10">
    <source>
        <dbReference type="PROSITE" id="PS50835"/>
    </source>
</evidence>
<dbReference type="PANTHER" id="PTHR13869">
    <property type="entry name" value="MYELIN P0 RELATED"/>
    <property type="match status" value="1"/>
</dbReference>
<evidence type="ECO:0000313" key="12">
    <source>
        <dbReference type="Proteomes" id="UP000265200"/>
    </source>
</evidence>
<reference key="1">
    <citation type="journal article" date="2007" name="Nature">
        <title>The medaka draft genome and insights into vertebrate genome evolution.</title>
        <authorList>
            <person name="Kasahara M."/>
            <person name="Naruse K."/>
            <person name="Sasaki S."/>
            <person name="Nakatani Y."/>
            <person name="Qu W."/>
            <person name="Ahsan B."/>
            <person name="Yamada T."/>
            <person name="Nagayasu Y."/>
            <person name="Doi K."/>
            <person name="Kasai Y."/>
            <person name="Jindo T."/>
            <person name="Kobayashi D."/>
            <person name="Shimada A."/>
            <person name="Toyoda A."/>
            <person name="Kuroki Y."/>
            <person name="Fujiyama A."/>
            <person name="Sasaki T."/>
            <person name="Shimizu A."/>
            <person name="Asakawa S."/>
            <person name="Shimizu N."/>
            <person name="Hashimoto S."/>
            <person name="Yang J."/>
            <person name="Lee Y."/>
            <person name="Matsushima K."/>
            <person name="Sugano S."/>
            <person name="Sakaizumi M."/>
            <person name="Narita T."/>
            <person name="Ohishi K."/>
            <person name="Haga S."/>
            <person name="Ohta F."/>
            <person name="Nomoto H."/>
            <person name="Nogata K."/>
            <person name="Morishita T."/>
            <person name="Endo T."/>
            <person name="Shin-I T."/>
            <person name="Takeda H."/>
            <person name="Morishita S."/>
            <person name="Kohara Y."/>
        </authorList>
    </citation>
    <scope>NUCLEOTIDE SEQUENCE [LARGE SCALE GENOMIC DNA]</scope>
    <source>
        <strain>Hd-rR</strain>
    </source>
</reference>
<dbReference type="InterPro" id="IPR000920">
    <property type="entry name" value="Myelin_P0-rel"/>
</dbReference>
<dbReference type="SUPFAM" id="SSF48726">
    <property type="entry name" value="Immunoglobulin"/>
    <property type="match status" value="1"/>
</dbReference>
<dbReference type="InterPro" id="IPR013783">
    <property type="entry name" value="Ig-like_fold"/>
</dbReference>
<organism evidence="11 12">
    <name type="scientific">Oryzias latipes</name>
    <name type="common">Japanese rice fish</name>
    <name type="synonym">Japanese killifish</name>
    <dbReference type="NCBI Taxonomy" id="8090"/>
    <lineage>
        <taxon>Eukaryota</taxon>
        <taxon>Metazoa</taxon>
        <taxon>Chordata</taxon>
        <taxon>Craniata</taxon>
        <taxon>Vertebrata</taxon>
        <taxon>Euteleostomi</taxon>
        <taxon>Actinopterygii</taxon>
        <taxon>Neopterygii</taxon>
        <taxon>Teleostei</taxon>
        <taxon>Neoteleostei</taxon>
        <taxon>Acanthomorphata</taxon>
        <taxon>Ovalentaria</taxon>
        <taxon>Atherinomorphae</taxon>
        <taxon>Beloniformes</taxon>
        <taxon>Adrianichthyidae</taxon>
        <taxon>Oryziinae</taxon>
        <taxon>Oryzias</taxon>
    </lineage>
</organism>
<reference evidence="11 12" key="2">
    <citation type="submission" date="2017-04" db="EMBL/GenBank/DDBJ databases">
        <title>CpG methylation of centromeres and impact of large insertions on vertebrate speciation.</title>
        <authorList>
            <person name="Ichikawa K."/>
            <person name="Yoshimura J."/>
            <person name="Morishita S."/>
        </authorList>
    </citation>
    <scope>NUCLEOTIDE SEQUENCE</scope>
    <source>
        <strain evidence="11 12">HSOK</strain>
    </source>
</reference>
<reference evidence="11" key="4">
    <citation type="submission" date="2025-09" db="UniProtKB">
        <authorList>
            <consortium name="Ensembl"/>
        </authorList>
    </citation>
    <scope>IDENTIFICATION</scope>
    <source>
        <strain evidence="11">HSOK</strain>
    </source>
</reference>
<dbReference type="AlphaFoldDB" id="A0A3P9HD22"/>
<evidence type="ECO:0000256" key="4">
    <source>
        <dbReference type="ARBA" id="ARBA00022729"/>
    </source>
</evidence>
<dbReference type="Ensembl" id="ENSORLT00015005835.1">
    <property type="protein sequence ID" value="ENSORLP00015005493.1"/>
    <property type="gene ID" value="ENSORLG00015006301.1"/>
</dbReference>
<evidence type="ECO:0000313" key="11">
    <source>
        <dbReference type="Ensembl" id="ENSORLP00015005493.1"/>
    </source>
</evidence>
<evidence type="ECO:0000256" key="3">
    <source>
        <dbReference type="ARBA" id="ARBA00022692"/>
    </source>
</evidence>
<evidence type="ECO:0000256" key="5">
    <source>
        <dbReference type="ARBA" id="ARBA00022989"/>
    </source>
</evidence>
<dbReference type="Proteomes" id="UP000265200">
    <property type="component" value="Chromosome 14"/>
</dbReference>
<dbReference type="Pfam" id="PF07686">
    <property type="entry name" value="V-set"/>
    <property type="match status" value="1"/>
</dbReference>
<dbReference type="PANTHER" id="PTHR13869:SF21">
    <property type="entry name" value="MYELIN PROTEIN ZERO-LIKE PROTEIN 2"/>
    <property type="match status" value="1"/>
</dbReference>
<keyword evidence="4" id="KW-0732">Signal</keyword>
<name>A0A3P9HD22_ORYLA</name>
<keyword evidence="8" id="KW-0325">Glycoprotein</keyword>
<dbReference type="InterPro" id="IPR003599">
    <property type="entry name" value="Ig_sub"/>
</dbReference>
<keyword evidence="7" id="KW-1015">Disulfide bond</keyword>
<dbReference type="SMART" id="SM00406">
    <property type="entry name" value="IGv"/>
    <property type="match status" value="1"/>
</dbReference>
<proteinExistence type="inferred from homology"/>
<protein>
    <submittedName>
        <fullName evidence="11">Myelin protein zero-like 2b</fullName>
    </submittedName>
</protein>
<accession>A0A3P9HD22</accession>